<sequence length="121" mass="12521">MLSTVVSLLAAAGLAAAIEKSHCRSLKLSSITTIWGSKHTDTGTTAAIATAATTAKASSSTSYFKGLAFDRFVLGSKEGTPKDANSIYSQLHLTAMAHIVPYDEGPTITHKGIANDVPLAT</sequence>
<dbReference type="VEuPathDB" id="FungiDB:TRIVIDRAFT_224768"/>
<protein>
    <submittedName>
        <fullName evidence="2">Uncharacterized protein</fullName>
    </submittedName>
</protein>
<gene>
    <name evidence="2" type="ORF">TRIVIDRAFT_224768</name>
</gene>
<keyword evidence="1" id="KW-0732">Signal</keyword>
<feature type="chain" id="PRO_5003523873" evidence="1">
    <location>
        <begin position="18"/>
        <end position="121"/>
    </location>
</feature>
<organism evidence="2 3">
    <name type="scientific">Hypocrea virens (strain Gv29-8 / FGSC 10586)</name>
    <name type="common">Gliocladium virens</name>
    <name type="synonym">Trichoderma virens</name>
    <dbReference type="NCBI Taxonomy" id="413071"/>
    <lineage>
        <taxon>Eukaryota</taxon>
        <taxon>Fungi</taxon>
        <taxon>Dikarya</taxon>
        <taxon>Ascomycota</taxon>
        <taxon>Pezizomycotina</taxon>
        <taxon>Sordariomycetes</taxon>
        <taxon>Hypocreomycetidae</taxon>
        <taxon>Hypocreales</taxon>
        <taxon>Hypocreaceae</taxon>
        <taxon>Trichoderma</taxon>
    </lineage>
</organism>
<comment type="caution">
    <text evidence="2">The sequence shown here is derived from an EMBL/GenBank/DDBJ whole genome shotgun (WGS) entry which is preliminary data.</text>
</comment>
<dbReference type="Proteomes" id="UP000007115">
    <property type="component" value="Unassembled WGS sequence"/>
</dbReference>
<reference evidence="2 3" key="1">
    <citation type="journal article" date="2011" name="Genome Biol.">
        <title>Comparative genome sequence analysis underscores mycoparasitism as the ancestral life style of Trichoderma.</title>
        <authorList>
            <person name="Kubicek C.P."/>
            <person name="Herrera-Estrella A."/>
            <person name="Seidl-Seiboth V."/>
            <person name="Martinez D.A."/>
            <person name="Druzhinina I.S."/>
            <person name="Thon M."/>
            <person name="Zeilinger S."/>
            <person name="Casas-Flores S."/>
            <person name="Horwitz B.A."/>
            <person name="Mukherjee P.K."/>
            <person name="Mukherjee M."/>
            <person name="Kredics L."/>
            <person name="Alcaraz L.D."/>
            <person name="Aerts A."/>
            <person name="Antal Z."/>
            <person name="Atanasova L."/>
            <person name="Cervantes-Badillo M.G."/>
            <person name="Challacombe J."/>
            <person name="Chertkov O."/>
            <person name="McCluskey K."/>
            <person name="Coulpier F."/>
            <person name="Deshpande N."/>
            <person name="von Doehren H."/>
            <person name="Ebbole D.J."/>
            <person name="Esquivel-Naranjo E.U."/>
            <person name="Fekete E."/>
            <person name="Flipphi M."/>
            <person name="Glaser F."/>
            <person name="Gomez-Rodriguez E.Y."/>
            <person name="Gruber S."/>
            <person name="Han C."/>
            <person name="Henrissat B."/>
            <person name="Hermosa R."/>
            <person name="Hernandez-Onate M."/>
            <person name="Karaffa L."/>
            <person name="Kosti I."/>
            <person name="Le Crom S."/>
            <person name="Lindquist E."/>
            <person name="Lucas S."/>
            <person name="Luebeck M."/>
            <person name="Luebeck P.S."/>
            <person name="Margeot A."/>
            <person name="Metz B."/>
            <person name="Misra M."/>
            <person name="Nevalainen H."/>
            <person name="Omann M."/>
            <person name="Packer N."/>
            <person name="Perrone G."/>
            <person name="Uresti-Rivera E.E."/>
            <person name="Salamov A."/>
            <person name="Schmoll M."/>
            <person name="Seiboth B."/>
            <person name="Shapiro H."/>
            <person name="Sukno S."/>
            <person name="Tamayo-Ramos J.A."/>
            <person name="Tisch D."/>
            <person name="Wiest A."/>
            <person name="Wilkinson H.H."/>
            <person name="Zhang M."/>
            <person name="Coutinho P.M."/>
            <person name="Kenerley C.M."/>
            <person name="Monte E."/>
            <person name="Baker S.E."/>
            <person name="Grigoriev I.V."/>
        </authorList>
    </citation>
    <scope>NUCLEOTIDE SEQUENCE [LARGE SCALE GENOMIC DNA]</scope>
    <source>
        <strain evidence="3">Gv29-8 / FGSC 10586</strain>
    </source>
</reference>
<feature type="signal peptide" evidence="1">
    <location>
        <begin position="1"/>
        <end position="17"/>
    </location>
</feature>
<dbReference type="RefSeq" id="XP_013953742.1">
    <property type="nucleotide sequence ID" value="XM_014098267.1"/>
</dbReference>
<dbReference type="EMBL" id="ABDF02000083">
    <property type="protein sequence ID" value="EHK19542.1"/>
    <property type="molecule type" value="Genomic_DNA"/>
</dbReference>
<keyword evidence="3" id="KW-1185">Reference proteome</keyword>
<name>G9N1B1_HYPVG</name>
<dbReference type="AlphaFoldDB" id="G9N1B1"/>
<accession>G9N1B1</accession>
<evidence type="ECO:0000313" key="2">
    <source>
        <dbReference type="EMBL" id="EHK19542.1"/>
    </source>
</evidence>
<evidence type="ECO:0000256" key="1">
    <source>
        <dbReference type="SAM" id="SignalP"/>
    </source>
</evidence>
<proteinExistence type="predicted"/>
<dbReference type="HOGENOM" id="CLU_2038402_0_0_1"/>
<evidence type="ECO:0000313" key="3">
    <source>
        <dbReference type="Proteomes" id="UP000007115"/>
    </source>
</evidence>
<dbReference type="GeneID" id="25791902"/>
<dbReference type="InParanoid" id="G9N1B1"/>